<dbReference type="Gene3D" id="6.10.340.10">
    <property type="match status" value="1"/>
</dbReference>
<dbReference type="InterPro" id="IPR004089">
    <property type="entry name" value="MCPsignal_dom"/>
</dbReference>
<dbReference type="PANTHER" id="PTHR32089:SF112">
    <property type="entry name" value="LYSOZYME-LIKE PROTEIN-RELATED"/>
    <property type="match status" value="1"/>
</dbReference>
<feature type="domain" description="HAMP" evidence="9">
    <location>
        <begin position="208"/>
        <end position="261"/>
    </location>
</feature>
<evidence type="ECO:0000256" key="4">
    <source>
        <dbReference type="ARBA" id="ARBA00023224"/>
    </source>
</evidence>
<dbReference type="EMBL" id="WHNY01000059">
    <property type="protein sequence ID" value="NOU65891.1"/>
    <property type="molecule type" value="Genomic_DNA"/>
</dbReference>
<accession>A0ABX1XBY2</accession>
<dbReference type="Pfam" id="PF12729">
    <property type="entry name" value="4HB_MCP_1"/>
    <property type="match status" value="1"/>
</dbReference>
<keyword evidence="7" id="KW-1133">Transmembrane helix</keyword>
<dbReference type="PROSITE" id="PS50885">
    <property type="entry name" value="HAMP"/>
    <property type="match status" value="1"/>
</dbReference>
<feature type="domain" description="Methyl-accepting transducer" evidence="8">
    <location>
        <begin position="280"/>
        <end position="516"/>
    </location>
</feature>
<feature type="transmembrane region" description="Helical" evidence="7">
    <location>
        <begin position="188"/>
        <end position="210"/>
    </location>
</feature>
<gene>
    <name evidence="10" type="ORF">GC096_17795</name>
</gene>
<keyword evidence="4 6" id="KW-0807">Transducer</keyword>
<dbReference type="Pfam" id="PF00015">
    <property type="entry name" value="MCPsignal"/>
    <property type="match status" value="1"/>
</dbReference>
<evidence type="ECO:0000313" key="11">
    <source>
        <dbReference type="Proteomes" id="UP000653578"/>
    </source>
</evidence>
<evidence type="ECO:0000256" key="2">
    <source>
        <dbReference type="ARBA" id="ARBA00022475"/>
    </source>
</evidence>
<dbReference type="InterPro" id="IPR003660">
    <property type="entry name" value="HAMP_dom"/>
</dbReference>
<comment type="similarity">
    <text evidence="5">Belongs to the methyl-accepting chemotaxis (MCP) protein family.</text>
</comment>
<dbReference type="InterPro" id="IPR004090">
    <property type="entry name" value="Chemotax_Me-accpt_rcpt"/>
</dbReference>
<dbReference type="SUPFAM" id="SSF58104">
    <property type="entry name" value="Methyl-accepting chemotaxis protein (MCP) signaling domain"/>
    <property type="match status" value="1"/>
</dbReference>
<evidence type="ECO:0000259" key="9">
    <source>
        <dbReference type="PROSITE" id="PS50885"/>
    </source>
</evidence>
<proteinExistence type="inferred from homology"/>
<comment type="caution">
    <text evidence="10">The sequence shown here is derived from an EMBL/GenBank/DDBJ whole genome shotgun (WGS) entry which is preliminary data.</text>
</comment>
<dbReference type="SMART" id="SM00304">
    <property type="entry name" value="HAMP"/>
    <property type="match status" value="1"/>
</dbReference>
<evidence type="ECO:0000313" key="10">
    <source>
        <dbReference type="EMBL" id="NOU65891.1"/>
    </source>
</evidence>
<name>A0ABX1XBY2_9BACL</name>
<evidence type="ECO:0000256" key="1">
    <source>
        <dbReference type="ARBA" id="ARBA00004236"/>
    </source>
</evidence>
<dbReference type="CDD" id="cd06225">
    <property type="entry name" value="HAMP"/>
    <property type="match status" value="1"/>
</dbReference>
<evidence type="ECO:0000256" key="6">
    <source>
        <dbReference type="PROSITE-ProRule" id="PRU00284"/>
    </source>
</evidence>
<evidence type="ECO:0000259" key="8">
    <source>
        <dbReference type="PROSITE" id="PS50111"/>
    </source>
</evidence>
<evidence type="ECO:0000256" key="7">
    <source>
        <dbReference type="SAM" id="Phobius"/>
    </source>
</evidence>
<dbReference type="Pfam" id="PF00672">
    <property type="entry name" value="HAMP"/>
    <property type="match status" value="1"/>
</dbReference>
<evidence type="ECO:0000256" key="3">
    <source>
        <dbReference type="ARBA" id="ARBA00023136"/>
    </source>
</evidence>
<sequence length="566" mass="61021">MRLSVGKKIMLGIAIIFVLMLIMALFSLNRMNIMKERIDSITAVSLPGVELINELNFEVEHVMRLTMMHLEETLKTGKDRQESSIAQVYRKIDLTMTEYDKKVVLEEDRKNIDDFKLKWNEYKDLNKQILEASQNKNGAKAGQLLAEAEGLNVSVQAIFDKMKIYNKGEAVHATKEAIDAFSSAKTGLTLLLIFSLLAAAAVIVSVHLLVSKTLHKVTSHIVQVAKGELDVQPLKIRSKDELGQLAKAANDMVVHLRETLQQTATTSAQVAILSEELAASANQTAASSRQVATAVQEVAGGAADQLISTEEAAKAMEEMAIGIGRIAETSSVVSEKSVETSIQAEQGNESIRQVVTQMGFIQDSSTTTADFVGRLGKRSEEIGAIVSMISDIATQTNLLALNASIEAARAGAGGRGFAVVANEVKKLSAQSSSSANEIAALIHEIQKETKHAVEAIQSVTREVTIGISVAETTSEKFGSILDSIQHINNEIQEVSAISEQMAASSEQITASIVSTAFIARNANDNTQAVASASDMQLVSMEAISSSATHLSEMAENLQHLILKFKL</sequence>
<dbReference type="Proteomes" id="UP000653578">
    <property type="component" value="Unassembled WGS sequence"/>
</dbReference>
<keyword evidence="3 7" id="KW-0472">Membrane</keyword>
<dbReference type="PRINTS" id="PR00260">
    <property type="entry name" value="CHEMTRNSDUCR"/>
</dbReference>
<comment type="subcellular location">
    <subcellularLocation>
        <location evidence="1">Cell membrane</location>
    </subcellularLocation>
</comment>
<keyword evidence="2" id="KW-1003">Cell membrane</keyword>
<keyword evidence="11" id="KW-1185">Reference proteome</keyword>
<protein>
    <submittedName>
        <fullName evidence="10">HAMP domain-containing protein</fullName>
    </submittedName>
</protein>
<dbReference type="InterPro" id="IPR024478">
    <property type="entry name" value="HlyB_4HB_MCP"/>
</dbReference>
<evidence type="ECO:0000256" key="5">
    <source>
        <dbReference type="ARBA" id="ARBA00029447"/>
    </source>
</evidence>
<dbReference type="RefSeq" id="WP_171632045.1">
    <property type="nucleotide sequence ID" value="NZ_WHNY01000059.1"/>
</dbReference>
<dbReference type="SMART" id="SM00283">
    <property type="entry name" value="MA"/>
    <property type="match status" value="1"/>
</dbReference>
<feature type="transmembrane region" description="Helical" evidence="7">
    <location>
        <begin position="6"/>
        <end position="28"/>
    </location>
</feature>
<dbReference type="PROSITE" id="PS50111">
    <property type="entry name" value="CHEMOTAXIS_TRANSDUC_2"/>
    <property type="match status" value="1"/>
</dbReference>
<reference evidence="10 11" key="1">
    <citation type="submission" date="2019-10" db="EMBL/GenBank/DDBJ databases">
        <title>Description of Paenibacillus humi sp. nov.</title>
        <authorList>
            <person name="Carlier A."/>
            <person name="Qi S."/>
        </authorList>
    </citation>
    <scope>NUCLEOTIDE SEQUENCE [LARGE SCALE GENOMIC DNA]</scope>
    <source>
        <strain evidence="10 11">LMG 31461</strain>
    </source>
</reference>
<organism evidence="10 11">
    <name type="scientific">Paenibacillus plantarum</name>
    <dbReference type="NCBI Taxonomy" id="2654975"/>
    <lineage>
        <taxon>Bacteria</taxon>
        <taxon>Bacillati</taxon>
        <taxon>Bacillota</taxon>
        <taxon>Bacilli</taxon>
        <taxon>Bacillales</taxon>
        <taxon>Paenibacillaceae</taxon>
        <taxon>Paenibacillus</taxon>
    </lineage>
</organism>
<dbReference type="Gene3D" id="1.10.287.950">
    <property type="entry name" value="Methyl-accepting chemotaxis protein"/>
    <property type="match status" value="1"/>
</dbReference>
<keyword evidence="7" id="KW-0812">Transmembrane</keyword>
<dbReference type="PANTHER" id="PTHR32089">
    <property type="entry name" value="METHYL-ACCEPTING CHEMOTAXIS PROTEIN MCPB"/>
    <property type="match status" value="1"/>
</dbReference>